<dbReference type="GO" id="GO:0042597">
    <property type="term" value="C:periplasmic space"/>
    <property type="evidence" value="ECO:0007669"/>
    <property type="project" value="UniProtKB-SubCell"/>
</dbReference>
<feature type="chain" id="PRO_5038532713" evidence="12">
    <location>
        <begin position="29"/>
        <end position="529"/>
    </location>
</feature>
<accession>A0A7C9R4C3</accession>
<dbReference type="Pfam" id="PF13365">
    <property type="entry name" value="Trypsin_2"/>
    <property type="match status" value="1"/>
</dbReference>
<evidence type="ECO:0000256" key="12">
    <source>
        <dbReference type="SAM" id="SignalP"/>
    </source>
</evidence>
<dbReference type="SUPFAM" id="SSF50494">
    <property type="entry name" value="Trypsin-like serine proteases"/>
    <property type="match status" value="1"/>
</dbReference>
<feature type="active site" description="Charge relay system" evidence="9">
    <location>
        <position position="200"/>
    </location>
</feature>
<dbReference type="AlphaFoldDB" id="A0A7C9R4C3"/>
<sequence length="529" mass="55374">MVAKRLPFVLIAAWLSVAAAFAAGPVLAQETPAPEAAPAPQVAPAPAQPPAAQAPEAKQPDQPGLKEVLNELLKSVEEPAPPPAPQGRRLPFGRPEIQLSFAPLVKDTAPAVVNVYASQQVRVRSPFAGDPFFEQFFGSQFGGQAPQRMQSSLGSGVLVDPSGIVVTNNHVINNADEVKVATSDGREFTSKVLLKDESLDLAVLKIDDSKPFPSIPIGDSDALEIGDLVLAIGNPFGVGQTTTSGIVSALARSHIGVSDFGFFIQTDAAINPGNSGGGLINMTGQLVGINTAIYSRSGGSIGIGFAIPSNMVRAVVESAKQGRDYFERPFIGAAFEPVTAAIAESLGMPKPTGALVSSVIPDGPAAKAGLKPGDVVLSLNGVAIEHVDALGYRLATIAIDAPAKLNVLSQGAEKTADITPVRPPADATPAQVTIGGRSPFSGTKVASLSPRLAQQLGLKAETTGVSVVDIDRNSPAARFGLQPRDIIREVNGEVIDTPQKLKQVAEQDARWWRFTIERDGQLLRQMLRY</sequence>
<keyword evidence="3 14" id="KW-0645">Protease</keyword>
<dbReference type="Proteomes" id="UP000481252">
    <property type="component" value="Unassembled WGS sequence"/>
</dbReference>
<dbReference type="InterPro" id="IPR009003">
    <property type="entry name" value="Peptidase_S1_PA"/>
</dbReference>
<evidence type="ECO:0000259" key="13">
    <source>
        <dbReference type="PROSITE" id="PS50106"/>
    </source>
</evidence>
<feature type="compositionally biased region" description="Pro residues" evidence="11">
    <location>
        <begin position="35"/>
        <end position="49"/>
    </location>
</feature>
<evidence type="ECO:0000256" key="1">
    <source>
        <dbReference type="ARBA" id="ARBA00004418"/>
    </source>
</evidence>
<dbReference type="GO" id="GO:0006508">
    <property type="term" value="P:proteolysis"/>
    <property type="evidence" value="ECO:0007669"/>
    <property type="project" value="UniProtKB-KW"/>
</dbReference>
<keyword evidence="5" id="KW-0677">Repeat</keyword>
<keyword evidence="8" id="KW-0720">Serine protease</keyword>
<evidence type="ECO:0000256" key="3">
    <source>
        <dbReference type="ARBA" id="ARBA00022670"/>
    </source>
</evidence>
<feature type="domain" description="PDZ" evidence="13">
    <location>
        <begin position="445"/>
        <end position="509"/>
    </location>
</feature>
<evidence type="ECO:0000313" key="14">
    <source>
        <dbReference type="EMBL" id="NGN39842.1"/>
    </source>
</evidence>
<dbReference type="PROSITE" id="PS50106">
    <property type="entry name" value="PDZ"/>
    <property type="match status" value="2"/>
</dbReference>
<dbReference type="Gene3D" id="2.40.10.120">
    <property type="match status" value="1"/>
</dbReference>
<dbReference type="InterPro" id="IPR036034">
    <property type="entry name" value="PDZ_sf"/>
</dbReference>
<feature type="signal peptide" evidence="12">
    <location>
        <begin position="1"/>
        <end position="28"/>
    </location>
</feature>
<feature type="region of interest" description="Disordered" evidence="11">
    <location>
        <begin position="32"/>
        <end position="62"/>
    </location>
</feature>
<evidence type="ECO:0000256" key="5">
    <source>
        <dbReference type="ARBA" id="ARBA00022737"/>
    </source>
</evidence>
<evidence type="ECO:0000256" key="9">
    <source>
        <dbReference type="PIRSR" id="PIRSR611782-1"/>
    </source>
</evidence>
<feature type="active site" description="Charge relay system" evidence="9">
    <location>
        <position position="170"/>
    </location>
</feature>
<keyword evidence="15" id="KW-1185">Reference proteome</keyword>
<feature type="binding site" evidence="10">
    <location>
        <position position="170"/>
    </location>
    <ligand>
        <name>substrate</name>
    </ligand>
</feature>
<dbReference type="PRINTS" id="PR00834">
    <property type="entry name" value="PROTEASES2C"/>
</dbReference>
<dbReference type="GO" id="GO:0004252">
    <property type="term" value="F:serine-type endopeptidase activity"/>
    <property type="evidence" value="ECO:0007669"/>
    <property type="project" value="InterPro"/>
</dbReference>
<feature type="compositionally biased region" description="Low complexity" evidence="11">
    <location>
        <begin position="50"/>
        <end position="62"/>
    </location>
</feature>
<proteinExistence type="inferred from homology"/>
<dbReference type="NCBIfam" id="TIGR02037">
    <property type="entry name" value="degP_htrA_DO"/>
    <property type="match status" value="1"/>
</dbReference>
<dbReference type="SMART" id="SM00228">
    <property type="entry name" value="PDZ"/>
    <property type="match status" value="2"/>
</dbReference>
<evidence type="ECO:0000256" key="11">
    <source>
        <dbReference type="SAM" id="MobiDB-lite"/>
    </source>
</evidence>
<name>A0A7C9R4C3_9HYPH</name>
<keyword evidence="4 12" id="KW-0732">Signal</keyword>
<feature type="domain" description="PDZ" evidence="13">
    <location>
        <begin position="315"/>
        <end position="387"/>
    </location>
</feature>
<dbReference type="PANTHER" id="PTHR22939">
    <property type="entry name" value="SERINE PROTEASE FAMILY S1C HTRA-RELATED"/>
    <property type="match status" value="1"/>
</dbReference>
<comment type="caution">
    <text evidence="14">The sequence shown here is derived from an EMBL/GenBank/DDBJ whole genome shotgun (WGS) entry which is preliminary data.</text>
</comment>
<dbReference type="InterPro" id="IPR041489">
    <property type="entry name" value="PDZ_6"/>
</dbReference>
<feature type="binding site" evidence="10">
    <location>
        <position position="200"/>
    </location>
    <ligand>
        <name>substrate</name>
    </ligand>
</feature>
<dbReference type="SUPFAM" id="SSF50156">
    <property type="entry name" value="PDZ domain-like"/>
    <property type="match status" value="2"/>
</dbReference>
<evidence type="ECO:0000256" key="4">
    <source>
        <dbReference type="ARBA" id="ARBA00022729"/>
    </source>
</evidence>
<reference evidence="14 15" key="1">
    <citation type="submission" date="2020-02" db="EMBL/GenBank/DDBJ databases">
        <title>Genome sequence of the type strain CGMCC 1.15528 of Mesorhizobium zhangyense.</title>
        <authorList>
            <person name="Gao J."/>
            <person name="Sun J."/>
        </authorList>
    </citation>
    <scope>NUCLEOTIDE SEQUENCE [LARGE SCALE GENOMIC DNA]</scope>
    <source>
        <strain evidence="14 15">CGMCC 1.15528</strain>
    </source>
</reference>
<feature type="binding site" evidence="10">
    <location>
        <begin position="273"/>
        <end position="275"/>
    </location>
    <ligand>
        <name>substrate</name>
    </ligand>
</feature>
<feature type="active site" description="Charge relay system" evidence="9">
    <location>
        <position position="275"/>
    </location>
</feature>
<dbReference type="InterPro" id="IPR011782">
    <property type="entry name" value="Pept_S1C_Do"/>
</dbReference>
<protein>
    <submittedName>
        <fullName evidence="14">DegQ family serine endoprotease</fullName>
    </submittedName>
</protein>
<dbReference type="PANTHER" id="PTHR22939:SF129">
    <property type="entry name" value="SERINE PROTEASE HTRA2, MITOCHONDRIAL"/>
    <property type="match status" value="1"/>
</dbReference>
<organism evidence="14 15">
    <name type="scientific">Mesorhizobium zhangyense</name>
    <dbReference type="NCBI Taxonomy" id="1776730"/>
    <lineage>
        <taxon>Bacteria</taxon>
        <taxon>Pseudomonadati</taxon>
        <taxon>Pseudomonadota</taxon>
        <taxon>Alphaproteobacteria</taxon>
        <taxon>Hyphomicrobiales</taxon>
        <taxon>Phyllobacteriaceae</taxon>
        <taxon>Mesorhizobium</taxon>
    </lineage>
</organism>
<evidence type="ECO:0000256" key="7">
    <source>
        <dbReference type="ARBA" id="ARBA00022801"/>
    </source>
</evidence>
<comment type="subcellular location">
    <subcellularLocation>
        <location evidence="1">Periplasm</location>
    </subcellularLocation>
</comment>
<dbReference type="Gene3D" id="2.30.42.10">
    <property type="match status" value="2"/>
</dbReference>
<keyword evidence="7" id="KW-0378">Hydrolase</keyword>
<gene>
    <name evidence="14" type="ORF">G6N74_02075</name>
</gene>
<dbReference type="InterPro" id="IPR001940">
    <property type="entry name" value="Peptidase_S1C"/>
</dbReference>
<comment type="similarity">
    <text evidence="2">Belongs to the peptidase S1C family.</text>
</comment>
<keyword evidence="6" id="KW-0574">Periplasm</keyword>
<dbReference type="Pfam" id="PF13180">
    <property type="entry name" value="PDZ_2"/>
    <property type="match status" value="1"/>
</dbReference>
<evidence type="ECO:0000256" key="8">
    <source>
        <dbReference type="ARBA" id="ARBA00022825"/>
    </source>
</evidence>
<dbReference type="RefSeq" id="WP_165113682.1">
    <property type="nucleotide sequence ID" value="NZ_JAAKZG010000001.1"/>
</dbReference>
<evidence type="ECO:0000313" key="15">
    <source>
        <dbReference type="Proteomes" id="UP000481252"/>
    </source>
</evidence>
<dbReference type="Pfam" id="PF17820">
    <property type="entry name" value="PDZ_6"/>
    <property type="match status" value="1"/>
</dbReference>
<evidence type="ECO:0000256" key="6">
    <source>
        <dbReference type="ARBA" id="ARBA00022764"/>
    </source>
</evidence>
<evidence type="ECO:0000256" key="2">
    <source>
        <dbReference type="ARBA" id="ARBA00010541"/>
    </source>
</evidence>
<dbReference type="InterPro" id="IPR001478">
    <property type="entry name" value="PDZ"/>
</dbReference>
<dbReference type="EMBL" id="JAAKZG010000001">
    <property type="protein sequence ID" value="NGN39842.1"/>
    <property type="molecule type" value="Genomic_DNA"/>
</dbReference>
<evidence type="ECO:0000256" key="10">
    <source>
        <dbReference type="PIRSR" id="PIRSR611782-2"/>
    </source>
</evidence>